<dbReference type="PROSITE" id="PS51468">
    <property type="entry name" value="VIT"/>
    <property type="match status" value="1"/>
</dbReference>
<accession>A0A420VV64</accession>
<dbReference type="EMBL" id="RBWS01000013">
    <property type="protein sequence ID" value="RKO70246.1"/>
    <property type="molecule type" value="Genomic_DNA"/>
</dbReference>
<evidence type="ECO:0000313" key="4">
    <source>
        <dbReference type="Proteomes" id="UP000282423"/>
    </source>
</evidence>
<dbReference type="OrthoDB" id="266279at2"/>
<feature type="domain" description="VIT" evidence="2">
    <location>
        <begin position="58"/>
        <end position="186"/>
    </location>
</feature>
<evidence type="ECO:0000313" key="3">
    <source>
        <dbReference type="EMBL" id="RKO70246.1"/>
    </source>
</evidence>
<dbReference type="InterPro" id="IPR011990">
    <property type="entry name" value="TPR-like_helical_dom_sf"/>
</dbReference>
<organism evidence="3 4">
    <name type="scientific">Sphingobacterium puteale</name>
    <dbReference type="NCBI Taxonomy" id="2420510"/>
    <lineage>
        <taxon>Bacteria</taxon>
        <taxon>Pseudomonadati</taxon>
        <taxon>Bacteroidota</taxon>
        <taxon>Sphingobacteriia</taxon>
        <taxon>Sphingobacteriales</taxon>
        <taxon>Sphingobacteriaceae</taxon>
        <taxon>Sphingobacterium</taxon>
    </lineage>
</organism>
<sequence length="1045" mass="117324">MTNKNRLTLWNFVFHCITQKIIDKQIISKMKKTILALLTLLVFSNVDTKSQIKPTREVPSLKIKNEQRLDAAKLVDLKVAVSIFGNIAKTSITMTFENTTNRDLEGELTFPMPEGVSVSGYALDINGKLRQAVPVDKNKGTEVFESIETRRVDPGLLEKVEGNNFRSRIYPLPSKGQRTVQISYSENLTPESDQALYYYLPLNYNSIIENVELNINVYQGNKKPSFTEQPDGSLAFAEQNHNYAATLHKQQFKSSKNLAIKLPLNENAVSGLKQFNQDGSFYFLANAKMEIPKQTQKKWGNSLAIIWDRSLSSKNRDLDKEFSLLDQFFNENQNISVDLGYLDIRFSKARTFQINNGNWTELKDYLKQTVYDGGTDYSQVKSGVLHGANYLFFSDGLSTFGQGKIVLDKPTYCITSSTASDYANLKQIAQTHFGKMVNLTATTANQAYNALNTIDLLFLGVKEQYAFTEIYPEKGSPIQSYFSVSGLGKNSDAKEITLLVGDGTQIIKEIKVPLKSDNGEIDLQQIWAQKKINTLDIQYDDHRDEIEAIGKQFGIVTRNTSLIVLENLEDYIRYAITPPAELLPEFNRLIKEERIEKEERVADLLTQAQNITEQLQSWWNTDFQQKTKYPQRDRSGRSTGTAIAQDAPTVNIAVPPTPSRPVASPVATPPVVEARSSVGTSDDKSMSAVANSGAATEAASKVMLEGISSNDALQKTATVDAVQALEGRVAGVQPTSPLGSTTGKISIPEIKEDNAYLKELNQSKDPYRSYLQLRDQYMGTPTFYFDVANFFFKKGDRQKALLILSALADLQIENADLYKTISYKLREWGDVDNALYIAGKVLKWRPMDPQSHRDYALVLQDKGRYKEALDELYGILTQSYSPEAANRDDGIEEILVMEINNLIKLQKNATAKVAVEKKLIADLPVDMRVVINWNSQNTDIDLWVTDPNGEKCFYSNPATAIGGRLSNDFTGGYGPEQFLLKKALKGKYKIEVDFYNDSSLTLAGPAAVLAEIYTYYSTGRQERKLTTIYLDRDQERNVLVGEFTF</sequence>
<evidence type="ECO:0000259" key="2">
    <source>
        <dbReference type="PROSITE" id="PS51468"/>
    </source>
</evidence>
<dbReference type="InterPro" id="IPR019220">
    <property type="entry name" value="DUF2135"/>
</dbReference>
<evidence type="ECO:0000256" key="1">
    <source>
        <dbReference type="SAM" id="MobiDB-lite"/>
    </source>
</evidence>
<dbReference type="PANTHER" id="PTHR45737">
    <property type="entry name" value="VON WILLEBRAND FACTOR A DOMAIN-CONTAINING PROTEIN 5A"/>
    <property type="match status" value="1"/>
</dbReference>
<dbReference type="Gene3D" id="2.60.120.380">
    <property type="match status" value="1"/>
</dbReference>
<dbReference type="InterPro" id="IPR013694">
    <property type="entry name" value="VIT"/>
</dbReference>
<dbReference type="SUPFAM" id="SSF48452">
    <property type="entry name" value="TPR-like"/>
    <property type="match status" value="1"/>
</dbReference>
<protein>
    <recommendedName>
        <fullName evidence="2">VIT domain-containing protein</fullName>
    </recommendedName>
</protein>
<dbReference type="Pfam" id="PF09906">
    <property type="entry name" value="DUF2135"/>
    <property type="match status" value="1"/>
</dbReference>
<dbReference type="PANTHER" id="PTHR45737:SF6">
    <property type="entry name" value="VON WILLEBRAND FACTOR A DOMAIN-CONTAINING PROTEIN 5A"/>
    <property type="match status" value="1"/>
</dbReference>
<dbReference type="Gene3D" id="1.25.40.10">
    <property type="entry name" value="Tetratricopeptide repeat domain"/>
    <property type="match status" value="1"/>
</dbReference>
<keyword evidence="4" id="KW-1185">Reference proteome</keyword>
<dbReference type="AlphaFoldDB" id="A0A420VV64"/>
<feature type="compositionally biased region" description="Low complexity" evidence="1">
    <location>
        <begin position="660"/>
        <end position="672"/>
    </location>
</feature>
<dbReference type="Proteomes" id="UP000282423">
    <property type="component" value="Unassembled WGS sequence"/>
</dbReference>
<reference evidence="3 4" key="1">
    <citation type="submission" date="2018-10" db="EMBL/GenBank/DDBJ databases">
        <title>Sphingobacterium sp. M05W1-28.</title>
        <authorList>
            <person name="Cai H."/>
        </authorList>
    </citation>
    <scope>NUCLEOTIDE SEQUENCE [LARGE SCALE GENOMIC DNA]</scope>
    <source>
        <strain evidence="3 4">M05W1-28</strain>
    </source>
</reference>
<feature type="region of interest" description="Disordered" evidence="1">
    <location>
        <begin position="626"/>
        <end position="689"/>
    </location>
</feature>
<name>A0A420VV64_9SPHI</name>
<comment type="caution">
    <text evidence="3">The sequence shown here is derived from an EMBL/GenBank/DDBJ whole genome shotgun (WGS) entry which is preliminary data.</text>
</comment>
<dbReference type="Pfam" id="PF08487">
    <property type="entry name" value="VIT"/>
    <property type="match status" value="1"/>
</dbReference>
<proteinExistence type="predicted"/>
<gene>
    <name evidence="3" type="ORF">D7322_17185</name>
</gene>